<keyword evidence="2" id="KW-1185">Reference proteome</keyword>
<name>A0A1I1H9A1_9SPHI</name>
<dbReference type="RefSeq" id="WP_090973144.1">
    <property type="nucleotide sequence ID" value="NZ_FOLL01000006.1"/>
</dbReference>
<dbReference type="Gene3D" id="1.10.150.520">
    <property type="match status" value="1"/>
</dbReference>
<dbReference type="Proteomes" id="UP000199577">
    <property type="component" value="Unassembled WGS sequence"/>
</dbReference>
<evidence type="ECO:0000313" key="2">
    <source>
        <dbReference type="Proteomes" id="UP000199577"/>
    </source>
</evidence>
<dbReference type="EMBL" id="FOLL01000006">
    <property type="protein sequence ID" value="SFC20336.1"/>
    <property type="molecule type" value="Genomic_DNA"/>
</dbReference>
<dbReference type="AlphaFoldDB" id="A0A1I1H9A1"/>
<dbReference type="OrthoDB" id="791795at2"/>
<organism evidence="1 2">
    <name type="scientific">Parapedobacter composti</name>
    <dbReference type="NCBI Taxonomy" id="623281"/>
    <lineage>
        <taxon>Bacteria</taxon>
        <taxon>Pseudomonadati</taxon>
        <taxon>Bacteroidota</taxon>
        <taxon>Sphingobacteriia</taxon>
        <taxon>Sphingobacteriales</taxon>
        <taxon>Sphingobacteriaceae</taxon>
        <taxon>Parapedobacter</taxon>
    </lineage>
</organism>
<accession>A0A1I1H9A1</accession>
<reference evidence="1 2" key="1">
    <citation type="submission" date="2016-10" db="EMBL/GenBank/DDBJ databases">
        <authorList>
            <person name="de Groot N.N."/>
        </authorList>
    </citation>
    <scope>NUCLEOTIDE SEQUENCE [LARGE SCALE GENOMIC DNA]</scope>
    <source>
        <strain evidence="1 2">DSM 22900</strain>
    </source>
</reference>
<evidence type="ECO:0000313" key="1">
    <source>
        <dbReference type="EMBL" id="SFC20336.1"/>
    </source>
</evidence>
<dbReference type="InterPro" id="IPR036412">
    <property type="entry name" value="HAD-like_sf"/>
</dbReference>
<protein>
    <submittedName>
        <fullName evidence="1">FMN phosphatase YigB, HAD superfamily</fullName>
    </submittedName>
</protein>
<gene>
    <name evidence="1" type="ORF">SAMN05421747_10666</name>
</gene>
<dbReference type="InterPro" id="IPR023214">
    <property type="entry name" value="HAD_sf"/>
</dbReference>
<dbReference type="SUPFAM" id="SSF56784">
    <property type="entry name" value="HAD-like"/>
    <property type="match status" value="1"/>
</dbReference>
<dbReference type="STRING" id="623281.SAMN05421747_10666"/>
<dbReference type="Gene3D" id="3.40.50.1000">
    <property type="entry name" value="HAD superfamily/HAD-like"/>
    <property type="match status" value="1"/>
</dbReference>
<sequence length="209" mass="23275">MFTHVDIEPHKKAVVFGLDDVLFPKKDYLLQVYYLFANLLEYTETVPPADDLTAFLKKAYEHQGETDLFERAAEVFGIDAKYKASFDRLHVTAKLPLKLLLYRPMLDLMQELNSRGTLLLVLTPGNPAMQLNKLGQVAWNGLERVLKVYFDEELAKGDVDPFSFLLADNGLLADQALYIHAGNTAPAGIAGVEAVHVSRFLGASADLAY</sequence>
<proteinExistence type="predicted"/>